<organism evidence="1 2">
    <name type="scientific">Phytopseudomonas seleniipraecipitans</name>
    <dbReference type="NCBI Taxonomy" id="640205"/>
    <lineage>
        <taxon>Bacteria</taxon>
        <taxon>Pseudomonadati</taxon>
        <taxon>Pseudomonadota</taxon>
        <taxon>Gammaproteobacteria</taxon>
        <taxon>Pseudomonadales</taxon>
        <taxon>Pseudomonadaceae</taxon>
        <taxon>Phytopseudomonas</taxon>
    </lineage>
</organism>
<dbReference type="AlphaFoldDB" id="A0A1G7J6B4"/>
<dbReference type="OrthoDB" id="9035707at2"/>
<reference evidence="1 2" key="1">
    <citation type="submission" date="2016-10" db="EMBL/GenBank/DDBJ databases">
        <authorList>
            <person name="de Groot N.N."/>
        </authorList>
    </citation>
    <scope>NUCLEOTIDE SEQUENCE [LARGE SCALE GENOMIC DNA]</scope>
    <source>
        <strain evidence="1 2">LMG 25475</strain>
    </source>
</reference>
<evidence type="ECO:0008006" key="3">
    <source>
        <dbReference type="Google" id="ProtNLM"/>
    </source>
</evidence>
<name>A0A1G7J6B4_9GAMM</name>
<gene>
    <name evidence="1" type="ORF">SAMN05216381_0997</name>
</gene>
<evidence type="ECO:0000313" key="2">
    <source>
        <dbReference type="Proteomes" id="UP000243378"/>
    </source>
</evidence>
<dbReference type="EMBL" id="FNBM01000002">
    <property type="protein sequence ID" value="SDF20408.1"/>
    <property type="molecule type" value="Genomic_DNA"/>
</dbReference>
<accession>A0A1G7J6B4</accession>
<dbReference type="STRING" id="640205.SAMN05216381_0997"/>
<proteinExistence type="predicted"/>
<sequence length="73" mass="8418">MLPPEGIDSQKLHGAPPLMPWPRFAEWIGMGDEPIVVRTWLERGYLPSQKVGKRTMVNVALLHQQLLEQEWTL</sequence>
<dbReference type="Proteomes" id="UP000243378">
    <property type="component" value="Unassembled WGS sequence"/>
</dbReference>
<protein>
    <recommendedName>
        <fullName evidence="3">DNA-binding protein</fullName>
    </recommendedName>
</protein>
<evidence type="ECO:0000313" key="1">
    <source>
        <dbReference type="EMBL" id="SDF20408.1"/>
    </source>
</evidence>